<reference evidence="3" key="1">
    <citation type="submission" date="2017-02" db="EMBL/GenBank/DDBJ databases">
        <authorList>
            <person name="Varghese N."/>
            <person name="Submissions S."/>
        </authorList>
    </citation>
    <scope>NUCLEOTIDE SEQUENCE [LARGE SCALE GENOMIC DNA]</scope>
    <source>
        <strain evidence="3">DSM 16521</strain>
    </source>
</reference>
<dbReference type="PANTHER" id="PTHR38450">
    <property type="entry name" value="STAGE V SPORULATION PROTEIN AC-RELATED"/>
    <property type="match status" value="1"/>
</dbReference>
<evidence type="ECO:0000313" key="3">
    <source>
        <dbReference type="Proteomes" id="UP000189933"/>
    </source>
</evidence>
<dbReference type="Pfam" id="PF03862">
    <property type="entry name" value="SpoVAC_SpoVAEB"/>
    <property type="match status" value="1"/>
</dbReference>
<dbReference type="InterPro" id="IPR014203">
    <property type="entry name" value="Spore_V_AC"/>
</dbReference>
<dbReference type="InterPro" id="IPR005562">
    <property type="entry name" value="SpoVA"/>
</dbReference>
<dbReference type="AlphaFoldDB" id="A0A1T4MSC8"/>
<dbReference type="OrthoDB" id="9797988at2"/>
<feature type="transmembrane region" description="Helical" evidence="1">
    <location>
        <begin position="92"/>
        <end position="113"/>
    </location>
</feature>
<sequence length="157" mass="16709">MGILAQYPGKKNKQKAYQQMIQELAPRPPVLKNAFFAFFFGGLICTVGQLLINFYQRQGLSFLDSTAATAATLVFVAAFLTGLGVWDTFGRIAGAGAIVPITGFANSMVAAALEYKREGMVFGVAARLFTIAGPVIVFGTVTAWLVGLLFYLVGGGK</sequence>
<evidence type="ECO:0000313" key="2">
    <source>
        <dbReference type="EMBL" id="SJZ70000.1"/>
    </source>
</evidence>
<keyword evidence="1" id="KW-0812">Transmembrane</keyword>
<dbReference type="PANTHER" id="PTHR38450:SF1">
    <property type="entry name" value="STAGE V SPORULATION PROTEIN AC"/>
    <property type="match status" value="1"/>
</dbReference>
<dbReference type="RefSeq" id="WP_078664801.1">
    <property type="nucleotide sequence ID" value="NZ_FUXM01000005.1"/>
</dbReference>
<dbReference type="Proteomes" id="UP000189933">
    <property type="component" value="Unassembled WGS sequence"/>
</dbReference>
<feature type="transmembrane region" description="Helical" evidence="1">
    <location>
        <begin position="125"/>
        <end position="153"/>
    </location>
</feature>
<accession>A0A1T4MSC8</accession>
<keyword evidence="3" id="KW-1185">Reference proteome</keyword>
<protein>
    <submittedName>
        <fullName evidence="2">Stage V sporulation protein AC</fullName>
    </submittedName>
</protein>
<feature type="transmembrane region" description="Helical" evidence="1">
    <location>
        <begin position="67"/>
        <end position="86"/>
    </location>
</feature>
<keyword evidence="1" id="KW-1133">Transmembrane helix</keyword>
<name>A0A1T4MSC8_9FIRM</name>
<keyword evidence="1" id="KW-0472">Membrane</keyword>
<proteinExistence type="predicted"/>
<gene>
    <name evidence="2" type="ORF">SAMN02745885_00692</name>
</gene>
<dbReference type="NCBIfam" id="TIGR02838">
    <property type="entry name" value="spore_V_AC"/>
    <property type="match status" value="1"/>
</dbReference>
<evidence type="ECO:0000256" key="1">
    <source>
        <dbReference type="SAM" id="Phobius"/>
    </source>
</evidence>
<feature type="transmembrane region" description="Helical" evidence="1">
    <location>
        <begin position="34"/>
        <end position="55"/>
    </location>
</feature>
<organism evidence="2 3">
    <name type="scientific">Carboxydocella sporoproducens DSM 16521</name>
    <dbReference type="NCBI Taxonomy" id="1121270"/>
    <lineage>
        <taxon>Bacteria</taxon>
        <taxon>Bacillati</taxon>
        <taxon>Bacillota</taxon>
        <taxon>Clostridia</taxon>
        <taxon>Eubacteriales</taxon>
        <taxon>Clostridiales Family XVI. Incertae Sedis</taxon>
        <taxon>Carboxydocella</taxon>
    </lineage>
</organism>
<dbReference type="EMBL" id="FUXM01000005">
    <property type="protein sequence ID" value="SJZ70000.1"/>
    <property type="molecule type" value="Genomic_DNA"/>
</dbReference>